<keyword evidence="1" id="KW-1133">Transmembrane helix</keyword>
<evidence type="ECO:0000313" key="3">
    <source>
        <dbReference type="Proteomes" id="UP000467305"/>
    </source>
</evidence>
<accession>A0A7J5AS57</accession>
<comment type="caution">
    <text evidence="2">The sequence shown here is derived from an EMBL/GenBank/DDBJ whole genome shotgun (WGS) entry which is preliminary data.</text>
</comment>
<dbReference type="AlphaFoldDB" id="A0A7J5AS57"/>
<keyword evidence="3" id="KW-1185">Reference proteome</keyword>
<sequence length="442" mass="50918">MDDYKDIDRLFQEKLENFETTPSPEIWEAIESKLQKKKKRRIIPLWWYGGIAGVLIIGMLFIYKEEKSEPIRIFDDIPVIVEENKEEQREIKFKEIPQIDKDTIQTELVYKENYDLDILKNKKIKRNKKQIKPLYEDTVILLTKEKVSKDNKKGLLSDEKIALKKIFSEKENEELIAKTDSVFNKEKKKDFLAEVSKLDNIKKEKVIETKWSVIPTVAIINSNSFSKTSPLDKSFASNTNGENSITYGVRVNYKLNKKWSLQTGFFKRNLDFSTNNLSVVSNVSGSNLKNLNYNSQVSFILISNNELSSDSVVLNGINIIENNVSLKQTFGYIEVPIELKYTLIEKQKFNTKLVSGFSTLFLNDNNIYIETKDKIKDVGTATNLSSINFSGNLGLDFNYSLNNKLNLNITPMFKVQMNTFSNTANGFQPYTIGIYSGLSYKF</sequence>
<evidence type="ECO:0008006" key="4">
    <source>
        <dbReference type="Google" id="ProtNLM"/>
    </source>
</evidence>
<reference evidence="2 3" key="1">
    <citation type="submission" date="2019-09" db="EMBL/GenBank/DDBJ databases">
        <authorList>
            <person name="Cao W.R."/>
        </authorList>
    </citation>
    <scope>NUCLEOTIDE SEQUENCE [LARGE SCALE GENOMIC DNA]</scope>
    <source>
        <strain evidence="3">a4</strain>
    </source>
</reference>
<keyword evidence="1" id="KW-0812">Transmembrane</keyword>
<evidence type="ECO:0000313" key="2">
    <source>
        <dbReference type="EMBL" id="KAB1160399.1"/>
    </source>
</evidence>
<keyword evidence="1" id="KW-0472">Membrane</keyword>
<dbReference type="RefSeq" id="WP_150898028.1">
    <property type="nucleotide sequence ID" value="NZ_WAAU01000003.1"/>
</dbReference>
<name>A0A7J5AS57_9FLAO</name>
<organism evidence="2 3">
    <name type="scientific">Tenacibaculum aiptasiae</name>
    <dbReference type="NCBI Taxonomy" id="426481"/>
    <lineage>
        <taxon>Bacteria</taxon>
        <taxon>Pseudomonadati</taxon>
        <taxon>Bacteroidota</taxon>
        <taxon>Flavobacteriia</taxon>
        <taxon>Flavobacteriales</taxon>
        <taxon>Flavobacteriaceae</taxon>
        <taxon>Tenacibaculum</taxon>
    </lineage>
</organism>
<dbReference type="EMBL" id="WAAU01000003">
    <property type="protein sequence ID" value="KAB1160399.1"/>
    <property type="molecule type" value="Genomic_DNA"/>
</dbReference>
<protein>
    <recommendedName>
        <fullName evidence="4">Outer membrane protein beta-barrel domain-containing protein</fullName>
    </recommendedName>
</protein>
<dbReference type="Proteomes" id="UP000467305">
    <property type="component" value="Unassembled WGS sequence"/>
</dbReference>
<evidence type="ECO:0000256" key="1">
    <source>
        <dbReference type="SAM" id="Phobius"/>
    </source>
</evidence>
<proteinExistence type="predicted"/>
<feature type="transmembrane region" description="Helical" evidence="1">
    <location>
        <begin position="45"/>
        <end position="63"/>
    </location>
</feature>
<dbReference type="OrthoDB" id="1113942at2"/>
<gene>
    <name evidence="2" type="ORF">F7018_00555</name>
</gene>